<gene>
    <name evidence="2" type="ORF">NEOLEDRAFT_1133640</name>
</gene>
<feature type="transmembrane region" description="Helical" evidence="1">
    <location>
        <begin position="36"/>
        <end position="57"/>
    </location>
</feature>
<dbReference type="InParanoid" id="A0A165SK99"/>
<feature type="transmembrane region" description="Helical" evidence="1">
    <location>
        <begin position="12"/>
        <end position="30"/>
    </location>
</feature>
<organism evidence="2 3">
    <name type="scientific">Neolentinus lepideus HHB14362 ss-1</name>
    <dbReference type="NCBI Taxonomy" id="1314782"/>
    <lineage>
        <taxon>Eukaryota</taxon>
        <taxon>Fungi</taxon>
        <taxon>Dikarya</taxon>
        <taxon>Basidiomycota</taxon>
        <taxon>Agaricomycotina</taxon>
        <taxon>Agaricomycetes</taxon>
        <taxon>Gloeophyllales</taxon>
        <taxon>Gloeophyllaceae</taxon>
        <taxon>Neolentinus</taxon>
    </lineage>
</organism>
<keyword evidence="1" id="KW-0472">Membrane</keyword>
<proteinExistence type="predicted"/>
<protein>
    <submittedName>
        <fullName evidence="2">Uncharacterized protein</fullName>
    </submittedName>
</protein>
<dbReference type="EMBL" id="KV425572">
    <property type="protein sequence ID" value="KZT25290.1"/>
    <property type="molecule type" value="Genomic_DNA"/>
</dbReference>
<evidence type="ECO:0000313" key="3">
    <source>
        <dbReference type="Proteomes" id="UP000076761"/>
    </source>
</evidence>
<keyword evidence="1" id="KW-1133">Transmembrane helix</keyword>
<reference evidence="2 3" key="1">
    <citation type="journal article" date="2016" name="Mol. Biol. Evol.">
        <title>Comparative Genomics of Early-Diverging Mushroom-Forming Fungi Provides Insights into the Origins of Lignocellulose Decay Capabilities.</title>
        <authorList>
            <person name="Nagy L.G."/>
            <person name="Riley R."/>
            <person name="Tritt A."/>
            <person name="Adam C."/>
            <person name="Daum C."/>
            <person name="Floudas D."/>
            <person name="Sun H."/>
            <person name="Yadav J.S."/>
            <person name="Pangilinan J."/>
            <person name="Larsson K.H."/>
            <person name="Matsuura K."/>
            <person name="Barry K."/>
            <person name="Labutti K."/>
            <person name="Kuo R."/>
            <person name="Ohm R.A."/>
            <person name="Bhattacharya S.S."/>
            <person name="Shirouzu T."/>
            <person name="Yoshinaga Y."/>
            <person name="Martin F.M."/>
            <person name="Grigoriev I.V."/>
            <person name="Hibbett D.S."/>
        </authorList>
    </citation>
    <scope>NUCLEOTIDE SEQUENCE [LARGE SCALE GENOMIC DNA]</scope>
    <source>
        <strain evidence="2 3">HHB14362 ss-1</strain>
    </source>
</reference>
<keyword evidence="1" id="KW-0812">Transmembrane</keyword>
<dbReference type="Proteomes" id="UP000076761">
    <property type="component" value="Unassembled WGS sequence"/>
</dbReference>
<accession>A0A165SK99</accession>
<sequence length="130" mass="14136">MKKTGFAVTLRKLVGSSSRFVLITIILFGLESRSHSVHRILSLASIPSISVFCVLALEDNGCYRSEPNVILVTKLECQGQSSLDCLRHPSLCSIISSLKTPIQASLPSGPDSRGSPRLDQRVFLASLTQH</sequence>
<dbReference type="AlphaFoldDB" id="A0A165SK99"/>
<evidence type="ECO:0000313" key="2">
    <source>
        <dbReference type="EMBL" id="KZT25290.1"/>
    </source>
</evidence>
<evidence type="ECO:0000256" key="1">
    <source>
        <dbReference type="SAM" id="Phobius"/>
    </source>
</evidence>
<name>A0A165SK99_9AGAM</name>
<keyword evidence="3" id="KW-1185">Reference proteome</keyword>